<dbReference type="InterPro" id="IPR011993">
    <property type="entry name" value="PH-like_dom_sf"/>
</dbReference>
<dbReference type="STRING" id="158441.A0A226EGQ4"/>
<dbReference type="PROSITE" id="PS50229">
    <property type="entry name" value="WH1"/>
    <property type="match status" value="1"/>
</dbReference>
<dbReference type="EMBL" id="LNIX01000004">
    <property type="protein sequence ID" value="OXA56327.1"/>
    <property type="molecule type" value="Genomic_DNA"/>
</dbReference>
<sequence length="263" mass="29047">MFDATRGLYRLISVDPTCKNVIVNSTIVKELDFHKTSQRFGHWTDLATGVVFGIGFKSEQQLEDFADCVRKAKVAVSGGSGGLNKATTLQPPRNNMDPDFRELFGRLGLKTEPIENASLAKALAQLGGKIEEKKRINFDLQGECDLLRNVYLTQNNNNLDHKHAALLGEKARLEKIVRSGEVNQGQGDPMTFDYTKKQLEDHYKVLLDKANRELSAALEENMAGKDRVQEVDALFCKAIHELTGIHRMIGGAFGGSARGTAAE</sequence>
<dbReference type="InterPro" id="IPR045027">
    <property type="entry name" value="Homer"/>
</dbReference>
<protein>
    <submittedName>
        <fullName evidence="2">Homer protein 2</fullName>
    </submittedName>
</protein>
<dbReference type="OrthoDB" id="8295416at2759"/>
<dbReference type="GO" id="GO:0035256">
    <property type="term" value="F:G protein-coupled glutamate receptor binding"/>
    <property type="evidence" value="ECO:0007669"/>
    <property type="project" value="InterPro"/>
</dbReference>
<dbReference type="PANTHER" id="PTHR10918">
    <property type="entry name" value="HOMER"/>
    <property type="match status" value="1"/>
</dbReference>
<dbReference type="Proteomes" id="UP000198287">
    <property type="component" value="Unassembled WGS sequence"/>
</dbReference>
<evidence type="ECO:0000259" key="1">
    <source>
        <dbReference type="PROSITE" id="PS50229"/>
    </source>
</evidence>
<evidence type="ECO:0000313" key="2">
    <source>
        <dbReference type="EMBL" id="OXA56327.1"/>
    </source>
</evidence>
<dbReference type="SUPFAM" id="SSF50729">
    <property type="entry name" value="PH domain-like"/>
    <property type="match status" value="1"/>
</dbReference>
<name>A0A226EGQ4_FOLCA</name>
<comment type="caution">
    <text evidence="2">The sequence shown here is derived from an EMBL/GenBank/DDBJ whole genome shotgun (WGS) entry which is preliminary data.</text>
</comment>
<organism evidence="2 3">
    <name type="scientific">Folsomia candida</name>
    <name type="common">Springtail</name>
    <dbReference type="NCBI Taxonomy" id="158441"/>
    <lineage>
        <taxon>Eukaryota</taxon>
        <taxon>Metazoa</taxon>
        <taxon>Ecdysozoa</taxon>
        <taxon>Arthropoda</taxon>
        <taxon>Hexapoda</taxon>
        <taxon>Collembola</taxon>
        <taxon>Entomobryomorpha</taxon>
        <taxon>Isotomoidea</taxon>
        <taxon>Isotomidae</taxon>
        <taxon>Proisotominae</taxon>
        <taxon>Folsomia</taxon>
    </lineage>
</organism>
<gene>
    <name evidence="2" type="ORF">Fcan01_08621</name>
</gene>
<proteinExistence type="predicted"/>
<dbReference type="InterPro" id="IPR000697">
    <property type="entry name" value="WH1/EVH1_dom"/>
</dbReference>
<dbReference type="Pfam" id="PF00568">
    <property type="entry name" value="WH1"/>
    <property type="match status" value="1"/>
</dbReference>
<accession>A0A226EGQ4</accession>
<evidence type="ECO:0000313" key="3">
    <source>
        <dbReference type="Proteomes" id="UP000198287"/>
    </source>
</evidence>
<reference evidence="2 3" key="1">
    <citation type="submission" date="2015-12" db="EMBL/GenBank/DDBJ databases">
        <title>The genome of Folsomia candida.</title>
        <authorList>
            <person name="Faddeeva A."/>
            <person name="Derks M.F."/>
            <person name="Anvar Y."/>
            <person name="Smit S."/>
            <person name="Van Straalen N."/>
            <person name="Roelofs D."/>
        </authorList>
    </citation>
    <scope>NUCLEOTIDE SEQUENCE [LARGE SCALE GENOMIC DNA]</scope>
    <source>
        <strain evidence="2 3">VU population</strain>
        <tissue evidence="2">Whole body</tissue>
    </source>
</reference>
<keyword evidence="3" id="KW-1185">Reference proteome</keyword>
<dbReference type="AlphaFoldDB" id="A0A226EGQ4"/>
<dbReference type="Gene3D" id="2.30.29.30">
    <property type="entry name" value="Pleckstrin-homology domain (PH domain)/Phosphotyrosine-binding domain (PTB)"/>
    <property type="match status" value="1"/>
</dbReference>
<feature type="domain" description="WH1" evidence="1">
    <location>
        <begin position="1"/>
        <end position="76"/>
    </location>
</feature>